<dbReference type="GO" id="GO:1990281">
    <property type="term" value="C:efflux pump complex"/>
    <property type="evidence" value="ECO:0007669"/>
    <property type="project" value="TreeGrafter"/>
</dbReference>
<feature type="region of interest" description="Disordered" evidence="2">
    <location>
        <begin position="397"/>
        <end position="430"/>
    </location>
</feature>
<reference evidence="5 6" key="1">
    <citation type="journal article" date="2019" name="Nat. Microbiol.">
        <title>Mediterranean grassland soil C-N compound turnover is dependent on rainfall and depth, and is mediated by genomically divergent microorganisms.</title>
        <authorList>
            <person name="Diamond S."/>
            <person name="Andeer P.F."/>
            <person name="Li Z."/>
            <person name="Crits-Christoph A."/>
            <person name="Burstein D."/>
            <person name="Anantharaman K."/>
            <person name="Lane K.R."/>
            <person name="Thomas B.C."/>
            <person name="Pan C."/>
            <person name="Northen T.R."/>
            <person name="Banfield J.F."/>
        </authorList>
    </citation>
    <scope>NUCLEOTIDE SEQUENCE [LARGE SCALE GENOMIC DNA]</scope>
    <source>
        <strain evidence="5">WS_1</strain>
    </source>
</reference>
<comment type="similarity">
    <text evidence="1">Belongs to the membrane fusion protein (MFP) (TC 8.A.1) family.</text>
</comment>
<evidence type="ECO:0000259" key="4">
    <source>
        <dbReference type="Pfam" id="PF25954"/>
    </source>
</evidence>
<dbReference type="PANTHER" id="PTHR30469">
    <property type="entry name" value="MULTIDRUG RESISTANCE PROTEIN MDTA"/>
    <property type="match status" value="1"/>
</dbReference>
<sequence>MATPARVERSPSIDLVEVKSKASGQIVRMPVQVGSFVPKGALLAQIDPRDVQNQYDQALAALRAAQAKVEISRAQKARSDGLYAKQVITAEEHETATLDYANAQAALVKARADLDIARQRRDDATVRAPITGTILEQPVANGQVITSATSSASGGTTLLKMADLGKVRMRAMVGETDIGNVKTGQSATVTVDAFPQRTFTGSVEKIEPQAVVEQSVTNFPVLISVSNESGVLLPGMNGEVTMLVDERDDVPAIPVDAVRSVRELPIVAEALGLDPAKVKAQVDEQMKARGAAGDSARARWRAGRGQTAGDSARGRGRRGSRGQDQSGGGGAAGGGGGGGGRQNRVQIAFVKTERGLEPRVTRLGLSDFDYAQVLDGVKEGEQVVLLGVAEAQANRAQSQSRIRERMGSGVPGVPGAGGGGRGGGGGGGGR</sequence>
<dbReference type="PANTHER" id="PTHR30469:SF33">
    <property type="entry name" value="SLR1207 PROTEIN"/>
    <property type="match status" value="1"/>
</dbReference>
<feature type="compositionally biased region" description="Gly residues" evidence="2">
    <location>
        <begin position="409"/>
        <end position="430"/>
    </location>
</feature>
<dbReference type="InterPro" id="IPR006143">
    <property type="entry name" value="RND_pump_MFP"/>
</dbReference>
<evidence type="ECO:0000259" key="3">
    <source>
        <dbReference type="Pfam" id="PF25917"/>
    </source>
</evidence>
<dbReference type="Gene3D" id="2.40.420.20">
    <property type="match status" value="1"/>
</dbReference>
<comment type="caution">
    <text evidence="5">The sequence shown here is derived from an EMBL/GenBank/DDBJ whole genome shotgun (WGS) entry which is preliminary data.</text>
</comment>
<dbReference type="FunFam" id="2.40.30.170:FF:000010">
    <property type="entry name" value="Efflux RND transporter periplasmic adaptor subunit"/>
    <property type="match status" value="1"/>
</dbReference>
<accession>A0A538SE55</accession>
<feature type="domain" description="Multidrug resistance protein MdtA-like barrel-sandwich hybrid" evidence="3">
    <location>
        <begin position="16"/>
        <end position="151"/>
    </location>
</feature>
<evidence type="ECO:0000256" key="1">
    <source>
        <dbReference type="ARBA" id="ARBA00009477"/>
    </source>
</evidence>
<evidence type="ECO:0000313" key="6">
    <source>
        <dbReference type="Proteomes" id="UP000316292"/>
    </source>
</evidence>
<name>A0A538SE55_UNCEI</name>
<proteinExistence type="inferred from homology"/>
<dbReference type="AlphaFoldDB" id="A0A538SE55"/>
<dbReference type="EMBL" id="VBOR01000054">
    <property type="protein sequence ID" value="TMQ49649.1"/>
    <property type="molecule type" value="Genomic_DNA"/>
</dbReference>
<dbReference type="Gene3D" id="2.40.30.170">
    <property type="match status" value="1"/>
</dbReference>
<evidence type="ECO:0000256" key="2">
    <source>
        <dbReference type="SAM" id="MobiDB-lite"/>
    </source>
</evidence>
<dbReference type="Gene3D" id="2.40.50.100">
    <property type="match status" value="1"/>
</dbReference>
<organism evidence="5 6">
    <name type="scientific">Eiseniibacteriota bacterium</name>
    <dbReference type="NCBI Taxonomy" id="2212470"/>
    <lineage>
        <taxon>Bacteria</taxon>
        <taxon>Candidatus Eiseniibacteriota</taxon>
    </lineage>
</organism>
<evidence type="ECO:0000313" key="5">
    <source>
        <dbReference type="EMBL" id="TMQ49649.1"/>
    </source>
</evidence>
<dbReference type="SUPFAM" id="SSF111369">
    <property type="entry name" value="HlyD-like secretion proteins"/>
    <property type="match status" value="1"/>
</dbReference>
<dbReference type="Proteomes" id="UP000316292">
    <property type="component" value="Unassembled WGS sequence"/>
</dbReference>
<gene>
    <name evidence="5" type="ORF">E6K71_04265</name>
</gene>
<dbReference type="Gene3D" id="1.10.287.470">
    <property type="entry name" value="Helix hairpin bin"/>
    <property type="match status" value="1"/>
</dbReference>
<dbReference type="GO" id="GO:0015562">
    <property type="term" value="F:efflux transmembrane transporter activity"/>
    <property type="evidence" value="ECO:0007669"/>
    <property type="project" value="TreeGrafter"/>
</dbReference>
<dbReference type="Pfam" id="PF25954">
    <property type="entry name" value="Beta-barrel_RND_2"/>
    <property type="match status" value="1"/>
</dbReference>
<dbReference type="InterPro" id="IPR058625">
    <property type="entry name" value="MdtA-like_BSH"/>
</dbReference>
<feature type="compositionally biased region" description="Gly residues" evidence="2">
    <location>
        <begin position="325"/>
        <end position="341"/>
    </location>
</feature>
<dbReference type="NCBIfam" id="TIGR01730">
    <property type="entry name" value="RND_mfp"/>
    <property type="match status" value="1"/>
</dbReference>
<dbReference type="Pfam" id="PF25917">
    <property type="entry name" value="BSH_RND"/>
    <property type="match status" value="1"/>
</dbReference>
<feature type="domain" description="CusB-like beta-barrel" evidence="4">
    <location>
        <begin position="170"/>
        <end position="242"/>
    </location>
</feature>
<protein>
    <submittedName>
        <fullName evidence="5">Efflux RND transporter periplasmic adaptor subunit</fullName>
    </submittedName>
</protein>
<feature type="region of interest" description="Disordered" evidence="2">
    <location>
        <begin position="289"/>
        <end position="342"/>
    </location>
</feature>
<dbReference type="InterPro" id="IPR058792">
    <property type="entry name" value="Beta-barrel_RND_2"/>
</dbReference>